<feature type="region of interest" description="Disordered" evidence="1">
    <location>
        <begin position="454"/>
        <end position="494"/>
    </location>
</feature>
<dbReference type="AlphaFoldDB" id="A0A8S1SDC2"/>
<keyword evidence="3" id="KW-1185">Reference proteome</keyword>
<accession>A0A8S1SDC2</accession>
<dbReference type="EMBL" id="CAJJDP010000007">
    <property type="protein sequence ID" value="CAD8137427.1"/>
    <property type="molecule type" value="Genomic_DNA"/>
</dbReference>
<organism evidence="2 3">
    <name type="scientific">Paramecium octaurelia</name>
    <dbReference type="NCBI Taxonomy" id="43137"/>
    <lineage>
        <taxon>Eukaryota</taxon>
        <taxon>Sar</taxon>
        <taxon>Alveolata</taxon>
        <taxon>Ciliophora</taxon>
        <taxon>Intramacronucleata</taxon>
        <taxon>Oligohymenophorea</taxon>
        <taxon>Peniculida</taxon>
        <taxon>Parameciidae</taxon>
        <taxon>Paramecium</taxon>
    </lineage>
</organism>
<dbReference type="OrthoDB" id="319770at2759"/>
<dbReference type="Proteomes" id="UP000683925">
    <property type="component" value="Unassembled WGS sequence"/>
</dbReference>
<comment type="caution">
    <text evidence="2">The sequence shown here is derived from an EMBL/GenBank/DDBJ whole genome shotgun (WGS) entry which is preliminary data.</text>
</comment>
<protein>
    <submittedName>
        <fullName evidence="2">Uncharacterized protein</fullName>
    </submittedName>
</protein>
<feature type="compositionally biased region" description="Polar residues" evidence="1">
    <location>
        <begin position="454"/>
        <end position="473"/>
    </location>
</feature>
<evidence type="ECO:0000256" key="1">
    <source>
        <dbReference type="SAM" id="MobiDB-lite"/>
    </source>
</evidence>
<evidence type="ECO:0000313" key="3">
    <source>
        <dbReference type="Proteomes" id="UP000683925"/>
    </source>
</evidence>
<feature type="compositionally biased region" description="Basic residues" evidence="1">
    <location>
        <begin position="484"/>
        <end position="494"/>
    </location>
</feature>
<evidence type="ECO:0000313" key="2">
    <source>
        <dbReference type="EMBL" id="CAD8137427.1"/>
    </source>
</evidence>
<sequence length="494" mass="58210">MRKSFQIIFGIHNRKEIREPIIQERIQQEFVIGSQKNEEHQNKFLMMNPQRKRTNQYLYALDRLKSFYKVNMQSNEFEKIPVIAYPKDNTEKKVNLNMSHARWNQQDCFPHKDSADIGSSFGEKLVQKSSIIIASVSKQDFRPYYAQEQDQNNIYIQSQSSEQQKNKIKQPRKQQTIFGLNKSKVEFIWEDQGQRSECNQSKSPFKKLGGILEDDFLLPSFLKDENVHSKEVQDKNFRGKEVQSNNKLSEISKQNSSNLNKIKFTNDLQFELNDSFQQFGFNKTYSQINADNQPSQKPITHKKSNQIKFCNEQNPFIIQNDDNLSLKNKFQTPWQSSNLMKDLFHEFDDNRISENNGKQLDNQVNQSSSSIEQYGNISFGDCDVDLTKDQQFRKNENEEPSPKILQIFDAFVNSKFDFENHTPLSKEKAINRQHQIDFSERTPVFKQEEIRNQTFYQDKNHNTQGESQNSPKTRNNKREQKCQRINKKKSCIGI</sequence>
<reference evidence="2" key="1">
    <citation type="submission" date="2021-01" db="EMBL/GenBank/DDBJ databases">
        <authorList>
            <consortium name="Genoscope - CEA"/>
            <person name="William W."/>
        </authorList>
    </citation>
    <scope>NUCLEOTIDE SEQUENCE</scope>
</reference>
<gene>
    <name evidence="2" type="ORF">POCTA_138.1.T0080379</name>
</gene>
<dbReference type="OMA" id="RPYYAQE"/>
<name>A0A8S1SDC2_PAROT</name>
<proteinExistence type="predicted"/>